<sequence>MTHTAVPDRIDAHHHLWVRARTPQPWIDPGTMGAIDADFTPDDLAEALAGQGVTGTVVVQSVPEEAETVGLLDLAARTPVVRGVVGWVDLADAGVADAVARLRSGPGGAHLAGVRSMVQAEHHPGYLDRPDLRRGIRAVAGEGLVVDLVTRHDQLPAVARLVRELPEVPFVLDHLGKPPLAGPDPTTTGDLAGWAAAIDEIAAAPNVTAKLSGLVTEASWSDWSAEGLRPAVDHALGAFGPERLMYGSDWPVSLLAARYDRWTDTLTALLAALSPAEQDAVWQATARRVYGLPGTTLPAPMTEHPTEEEDPA</sequence>
<evidence type="ECO:0000313" key="4">
    <source>
        <dbReference type="EMBL" id="MBA8806070.1"/>
    </source>
</evidence>
<dbReference type="PANTHER" id="PTHR43569:SF2">
    <property type="entry name" value="AMIDOHYDROLASE-RELATED DOMAIN-CONTAINING PROTEIN"/>
    <property type="match status" value="1"/>
</dbReference>
<comment type="similarity">
    <text evidence="1">Belongs to the metallo-dependent hydrolases superfamily.</text>
</comment>
<dbReference type="Pfam" id="PF04909">
    <property type="entry name" value="Amidohydro_2"/>
    <property type="match status" value="1"/>
</dbReference>
<keyword evidence="4" id="KW-0378">Hydrolase</keyword>
<dbReference type="Gene3D" id="3.20.20.140">
    <property type="entry name" value="Metal-dependent hydrolases"/>
    <property type="match status" value="1"/>
</dbReference>
<evidence type="ECO:0000313" key="5">
    <source>
        <dbReference type="Proteomes" id="UP000540568"/>
    </source>
</evidence>
<dbReference type="AlphaFoldDB" id="A0A7W3PBP5"/>
<feature type="region of interest" description="Disordered" evidence="2">
    <location>
        <begin position="293"/>
        <end position="312"/>
    </location>
</feature>
<dbReference type="GO" id="GO:0016787">
    <property type="term" value="F:hydrolase activity"/>
    <property type="evidence" value="ECO:0007669"/>
    <property type="project" value="UniProtKB-KW"/>
</dbReference>
<dbReference type="Proteomes" id="UP000540568">
    <property type="component" value="Unassembled WGS sequence"/>
</dbReference>
<feature type="domain" description="Amidohydrolase-related" evidence="3">
    <location>
        <begin position="10"/>
        <end position="292"/>
    </location>
</feature>
<dbReference type="InterPro" id="IPR032466">
    <property type="entry name" value="Metal_Hydrolase"/>
</dbReference>
<dbReference type="EC" id="3.1.1.-" evidence="4"/>
<evidence type="ECO:0000259" key="3">
    <source>
        <dbReference type="Pfam" id="PF04909"/>
    </source>
</evidence>
<organism evidence="4 5">
    <name type="scientific">Promicromonospora sukumoe</name>
    <dbReference type="NCBI Taxonomy" id="88382"/>
    <lineage>
        <taxon>Bacteria</taxon>
        <taxon>Bacillati</taxon>
        <taxon>Actinomycetota</taxon>
        <taxon>Actinomycetes</taxon>
        <taxon>Micrococcales</taxon>
        <taxon>Promicromonosporaceae</taxon>
        <taxon>Promicromonospora</taxon>
    </lineage>
</organism>
<name>A0A7W3PBP5_9MICO</name>
<dbReference type="PANTHER" id="PTHR43569">
    <property type="entry name" value="AMIDOHYDROLASE"/>
    <property type="match status" value="1"/>
</dbReference>
<comment type="caution">
    <text evidence="4">The sequence shown here is derived from an EMBL/GenBank/DDBJ whole genome shotgun (WGS) entry which is preliminary data.</text>
</comment>
<dbReference type="InterPro" id="IPR006680">
    <property type="entry name" value="Amidohydro-rel"/>
</dbReference>
<evidence type="ECO:0000256" key="2">
    <source>
        <dbReference type="SAM" id="MobiDB-lite"/>
    </source>
</evidence>
<reference evidence="4 5" key="1">
    <citation type="submission" date="2020-07" db="EMBL/GenBank/DDBJ databases">
        <title>Sequencing the genomes of 1000 actinobacteria strains.</title>
        <authorList>
            <person name="Klenk H.-P."/>
        </authorList>
    </citation>
    <scope>NUCLEOTIDE SEQUENCE [LARGE SCALE GENOMIC DNA]</scope>
    <source>
        <strain evidence="4 5">DSM 44121</strain>
    </source>
</reference>
<protein>
    <submittedName>
        <fullName evidence="4">L-fuconolactonase</fullName>
        <ecNumber evidence="4">3.1.1.-</ecNumber>
    </submittedName>
</protein>
<evidence type="ECO:0000256" key="1">
    <source>
        <dbReference type="ARBA" id="ARBA00038310"/>
    </source>
</evidence>
<keyword evidence="5" id="KW-1185">Reference proteome</keyword>
<gene>
    <name evidence="4" type="ORF">FHX71_000012</name>
</gene>
<dbReference type="RefSeq" id="WP_182613861.1">
    <property type="nucleotide sequence ID" value="NZ_BAAATF010000001.1"/>
</dbReference>
<dbReference type="SUPFAM" id="SSF51556">
    <property type="entry name" value="Metallo-dependent hydrolases"/>
    <property type="match status" value="1"/>
</dbReference>
<proteinExistence type="inferred from homology"/>
<dbReference type="EMBL" id="JACGWV010000001">
    <property type="protein sequence ID" value="MBA8806070.1"/>
    <property type="molecule type" value="Genomic_DNA"/>
</dbReference>
<dbReference type="InterPro" id="IPR052350">
    <property type="entry name" value="Metallo-dep_Lactonases"/>
</dbReference>
<accession>A0A7W3PBP5</accession>